<name>A0ACC0W336_9STRA</name>
<gene>
    <name evidence="1" type="ORF">PsorP6_005741</name>
</gene>
<keyword evidence="2" id="KW-1185">Reference proteome</keyword>
<organism evidence="1 2">
    <name type="scientific">Peronosclerospora sorghi</name>
    <dbReference type="NCBI Taxonomy" id="230839"/>
    <lineage>
        <taxon>Eukaryota</taxon>
        <taxon>Sar</taxon>
        <taxon>Stramenopiles</taxon>
        <taxon>Oomycota</taxon>
        <taxon>Peronosporomycetes</taxon>
        <taxon>Peronosporales</taxon>
        <taxon>Peronosporaceae</taxon>
        <taxon>Peronosclerospora</taxon>
    </lineage>
</organism>
<evidence type="ECO:0000313" key="2">
    <source>
        <dbReference type="Proteomes" id="UP001163321"/>
    </source>
</evidence>
<evidence type="ECO:0000313" key="1">
    <source>
        <dbReference type="EMBL" id="KAI9913149.1"/>
    </source>
</evidence>
<comment type="caution">
    <text evidence="1">The sequence shown here is derived from an EMBL/GenBank/DDBJ whole genome shotgun (WGS) entry which is preliminary data.</text>
</comment>
<sequence length="157" mass="17461">MDVKDENVTALQKNAVLEDESSSLRVEKDVLLKRINRLEAQRTEDERLAKRASLAQEEVLHILGQKEQAALLQTAGQKETRKALNETEVHCRQFEVELSSVHAHGFLHLQNESDSLKAALDPTISGVAGFEARQLPALGDDNLNDAISNRNARRSAQ</sequence>
<reference evidence="1 2" key="1">
    <citation type="journal article" date="2022" name="bioRxiv">
        <title>The genome of the oomycete Peronosclerospora sorghi, a cosmopolitan pathogen of maize and sorghum, is inflated with dispersed pseudogenes.</title>
        <authorList>
            <person name="Fletcher K."/>
            <person name="Martin F."/>
            <person name="Isakeit T."/>
            <person name="Cavanaugh K."/>
            <person name="Magill C."/>
            <person name="Michelmore R."/>
        </authorList>
    </citation>
    <scope>NUCLEOTIDE SEQUENCE [LARGE SCALE GENOMIC DNA]</scope>
    <source>
        <strain evidence="1">P6</strain>
    </source>
</reference>
<dbReference type="EMBL" id="CM047583">
    <property type="protein sequence ID" value="KAI9913149.1"/>
    <property type="molecule type" value="Genomic_DNA"/>
</dbReference>
<protein>
    <submittedName>
        <fullName evidence="1">Uncharacterized protein</fullName>
    </submittedName>
</protein>
<proteinExistence type="predicted"/>
<dbReference type="Proteomes" id="UP001163321">
    <property type="component" value="Chromosome 4"/>
</dbReference>
<accession>A0ACC0W336</accession>